<dbReference type="EMBL" id="HG937693">
    <property type="protein sequence ID" value="CDP35821.1"/>
    <property type="molecule type" value="Genomic_DNA"/>
</dbReference>
<evidence type="ECO:0000256" key="1">
    <source>
        <dbReference type="SAM" id="MobiDB-lite"/>
    </source>
</evidence>
<reference evidence="3" key="2">
    <citation type="submission" date="2014-06" db="EMBL/GenBank/DDBJ databases">
        <title>The complete genome of Blastobotrys (Arxula) adeninivorans LS3 - a yeast of biotechnological interest.</title>
        <authorList>
            <person name="Kunze G."/>
            <person name="Gaillardin C."/>
            <person name="Czernicka M."/>
            <person name="Durrens P."/>
            <person name="Martin T."/>
            <person name="Boer E."/>
            <person name="Gabaldon T."/>
            <person name="Cruz J."/>
            <person name="Talla E."/>
            <person name="Marck C."/>
            <person name="Goffeau A."/>
            <person name="Barbe V."/>
            <person name="Baret P."/>
            <person name="Baronian K."/>
            <person name="Beier S."/>
            <person name="Bleykasten C."/>
            <person name="Bode R."/>
            <person name="Casaregola S."/>
            <person name="Despons L."/>
            <person name="Fairhead C."/>
            <person name="Giersberg M."/>
            <person name="Gierski P."/>
            <person name="Hahnel U."/>
            <person name="Hartmann A."/>
            <person name="Jankowska D."/>
            <person name="Jubin C."/>
            <person name="Jung P."/>
            <person name="Lafontaine I."/>
            <person name="Leh-Louis V."/>
            <person name="Lemaire M."/>
            <person name="Marcet-Houben M."/>
            <person name="Mascher M."/>
            <person name="Morel G."/>
            <person name="Richard G.-F."/>
            <person name="Riechen J."/>
            <person name="Sacerdot C."/>
            <person name="Sarkar A."/>
            <person name="Savel G."/>
            <person name="Schacherer J."/>
            <person name="Sherman D."/>
            <person name="Straub M.-L."/>
            <person name="Stein N."/>
            <person name="Thierry A."/>
            <person name="Trautwein-Schult A."/>
            <person name="Westhof E."/>
            <person name="Worch S."/>
            <person name="Dujon B."/>
            <person name="Souciet J.-L."/>
            <person name="Wincker P."/>
            <person name="Scholz U."/>
            <person name="Neuveglise N."/>
        </authorList>
    </citation>
    <scope>NUCLEOTIDE SEQUENCE</scope>
    <source>
        <strain evidence="3">LS3</strain>
    </source>
</reference>
<feature type="region of interest" description="Disordered" evidence="1">
    <location>
        <begin position="308"/>
        <end position="360"/>
    </location>
</feature>
<protein>
    <submittedName>
        <fullName evidence="3">ARAD1C44220p</fullName>
    </submittedName>
</protein>
<dbReference type="InterPro" id="IPR019417">
    <property type="entry name" value="DUF2415"/>
</dbReference>
<dbReference type="PhylomeDB" id="A0A060T9F5"/>
<dbReference type="AlphaFoldDB" id="A0A060T9F5"/>
<dbReference type="Gene3D" id="2.130.10.10">
    <property type="entry name" value="YVTN repeat-like/Quinoprotein amine dehydrogenase"/>
    <property type="match status" value="1"/>
</dbReference>
<reference evidence="3" key="1">
    <citation type="submission" date="2014-02" db="EMBL/GenBank/DDBJ databases">
        <authorList>
            <person name="Genoscope - CEA"/>
        </authorList>
    </citation>
    <scope>NUCLEOTIDE SEQUENCE</scope>
    <source>
        <strain evidence="3">LS3</strain>
    </source>
</reference>
<feature type="compositionally biased region" description="Low complexity" evidence="1">
    <location>
        <begin position="327"/>
        <end position="358"/>
    </location>
</feature>
<dbReference type="InterPro" id="IPR015943">
    <property type="entry name" value="WD40/YVTN_repeat-like_dom_sf"/>
</dbReference>
<sequence length="453" mass="49737">MPLTSPHYRPLIMPEYKFHPARITIKHWQLRDLISTPKCSPGQMFYPCDRAIHSLDLSNGKDTVVADFDFEPRCLQTTTNVIIGGGLQDLTDIRDTGRDSRLSASPARGLFAVHNRYTGDYYSGELGDFINNAVSLYEESPTRLRAVVCNNDCSLYFTDIHTSSFEVSESIKLTSPLNHAAVSPDGKMIVACGDTPKLMMLSQGESQGWSLNKVFDSKSDRGFSVAFHPSGVVFGAAFEDGMARLYDTRSLKMPLAEIKTTRPMEMNGAFRCLKFSTGPEDLVFISEQMHRVHIVDLRDFQNHQVLTVPTLLSPPPPSNDNDHDDSSSGPTLSSPALSSSPSPPSASSSSPSASSSAPRPVLQSFEEVMGVAYDAGSEFDRYRVNNGYFDPSTQAYTPAYARYSRYGHDDSGISGLTWSEHDGGCLVVGTDTGVGLWKVDGWGRRTFPAYSIC</sequence>
<evidence type="ECO:0000259" key="2">
    <source>
        <dbReference type="Pfam" id="PF10313"/>
    </source>
</evidence>
<dbReference type="Pfam" id="PF10313">
    <property type="entry name" value="DUF2415"/>
    <property type="match status" value="1"/>
</dbReference>
<dbReference type="SUPFAM" id="SSF50978">
    <property type="entry name" value="WD40 repeat-like"/>
    <property type="match status" value="1"/>
</dbReference>
<evidence type="ECO:0000313" key="3">
    <source>
        <dbReference type="EMBL" id="CDP35821.1"/>
    </source>
</evidence>
<dbReference type="SMART" id="SM00320">
    <property type="entry name" value="WD40"/>
    <property type="match status" value="3"/>
</dbReference>
<dbReference type="InterPro" id="IPR036322">
    <property type="entry name" value="WD40_repeat_dom_sf"/>
</dbReference>
<accession>A0A060T9F5</accession>
<dbReference type="PANTHER" id="PTHR43991">
    <property type="entry name" value="WD REPEAT PROTEIN (AFU_ORTHOLOGUE AFUA_8G05640)-RELATED"/>
    <property type="match status" value="1"/>
</dbReference>
<dbReference type="PANTHER" id="PTHR43991:SF9">
    <property type="entry name" value="DUF2415 DOMAIN-CONTAINING PROTEIN"/>
    <property type="match status" value="1"/>
</dbReference>
<proteinExistence type="predicted"/>
<name>A0A060T9F5_BLAAD</name>
<dbReference type="InterPro" id="IPR001680">
    <property type="entry name" value="WD40_rpt"/>
</dbReference>
<gene>
    <name evidence="3" type="ORF">GNLVRS02_ARAD1C44220g</name>
</gene>
<feature type="domain" description="DUF2415" evidence="2">
    <location>
        <begin position="268"/>
        <end position="306"/>
    </location>
</feature>
<organism evidence="3">
    <name type="scientific">Blastobotrys adeninivorans</name>
    <name type="common">Yeast</name>
    <name type="synonym">Arxula adeninivorans</name>
    <dbReference type="NCBI Taxonomy" id="409370"/>
    <lineage>
        <taxon>Eukaryota</taxon>
        <taxon>Fungi</taxon>
        <taxon>Dikarya</taxon>
        <taxon>Ascomycota</taxon>
        <taxon>Saccharomycotina</taxon>
        <taxon>Dipodascomycetes</taxon>
        <taxon>Dipodascales</taxon>
        <taxon>Trichomonascaceae</taxon>
        <taxon>Blastobotrys</taxon>
    </lineage>
</organism>